<accession>A0A7Z2JIF9</accession>
<dbReference type="PROSITE" id="PS50850">
    <property type="entry name" value="MFS"/>
    <property type="match status" value="1"/>
</dbReference>
<dbReference type="PANTHER" id="PTHR11662">
    <property type="entry name" value="SOLUTE CARRIER FAMILY 17"/>
    <property type="match status" value="1"/>
</dbReference>
<dbReference type="InterPro" id="IPR020846">
    <property type="entry name" value="MFS_dom"/>
</dbReference>
<organism evidence="7 8">
    <name type="scientific">Paraburkholderia acidisoli</name>
    <dbReference type="NCBI Taxonomy" id="2571748"/>
    <lineage>
        <taxon>Bacteria</taxon>
        <taxon>Pseudomonadati</taxon>
        <taxon>Pseudomonadota</taxon>
        <taxon>Betaproteobacteria</taxon>
        <taxon>Burkholderiales</taxon>
        <taxon>Burkholderiaceae</taxon>
        <taxon>Paraburkholderia</taxon>
    </lineage>
</organism>
<feature type="transmembrane region" description="Helical" evidence="5">
    <location>
        <begin position="394"/>
        <end position="414"/>
    </location>
</feature>
<evidence type="ECO:0000259" key="6">
    <source>
        <dbReference type="PROSITE" id="PS50850"/>
    </source>
</evidence>
<dbReference type="KEGG" id="pacs:FAZ98_21400"/>
<feature type="transmembrane region" description="Helical" evidence="5">
    <location>
        <begin position="327"/>
        <end position="349"/>
    </location>
</feature>
<dbReference type="Proteomes" id="UP000433577">
    <property type="component" value="Chromosome 2"/>
</dbReference>
<feature type="transmembrane region" description="Helical" evidence="5">
    <location>
        <begin position="370"/>
        <end position="388"/>
    </location>
</feature>
<evidence type="ECO:0000256" key="1">
    <source>
        <dbReference type="ARBA" id="ARBA00004141"/>
    </source>
</evidence>
<evidence type="ECO:0000256" key="4">
    <source>
        <dbReference type="ARBA" id="ARBA00023136"/>
    </source>
</evidence>
<gene>
    <name evidence="7" type="ORF">FAZ98_21400</name>
</gene>
<feature type="transmembrane region" description="Helical" evidence="5">
    <location>
        <begin position="76"/>
        <end position="95"/>
    </location>
</feature>
<dbReference type="CDD" id="cd17319">
    <property type="entry name" value="MFS_ExuT_GudP_like"/>
    <property type="match status" value="1"/>
</dbReference>
<name>A0A7Z2JIF9_9BURK</name>
<evidence type="ECO:0000256" key="3">
    <source>
        <dbReference type="ARBA" id="ARBA00022989"/>
    </source>
</evidence>
<dbReference type="InterPro" id="IPR050382">
    <property type="entry name" value="MFS_Na/Anion_cotransporter"/>
</dbReference>
<feature type="transmembrane region" description="Helical" evidence="5">
    <location>
        <begin position="266"/>
        <end position="290"/>
    </location>
</feature>
<feature type="transmembrane region" description="Helical" evidence="5">
    <location>
        <begin position="45"/>
        <end position="69"/>
    </location>
</feature>
<feature type="transmembrane region" description="Helical" evidence="5">
    <location>
        <begin position="161"/>
        <end position="184"/>
    </location>
</feature>
<dbReference type="InterPro" id="IPR036259">
    <property type="entry name" value="MFS_trans_sf"/>
</dbReference>
<proteinExistence type="predicted"/>
<keyword evidence="4 5" id="KW-0472">Membrane</keyword>
<keyword evidence="2 5" id="KW-0812">Transmembrane</keyword>
<evidence type="ECO:0000313" key="7">
    <source>
        <dbReference type="EMBL" id="QGZ64280.1"/>
    </source>
</evidence>
<dbReference type="EMBL" id="CP046914">
    <property type="protein sequence ID" value="QGZ64280.1"/>
    <property type="molecule type" value="Genomic_DNA"/>
</dbReference>
<dbReference type="GO" id="GO:0015134">
    <property type="term" value="F:hexuronate transmembrane transporter activity"/>
    <property type="evidence" value="ECO:0007669"/>
    <property type="project" value="TreeGrafter"/>
</dbReference>
<protein>
    <submittedName>
        <fullName evidence="7">MFS transporter</fullName>
    </submittedName>
</protein>
<feature type="transmembrane region" description="Helical" evidence="5">
    <location>
        <begin position="135"/>
        <end position="155"/>
    </location>
</feature>
<feature type="transmembrane region" description="Helical" evidence="5">
    <location>
        <begin position="302"/>
        <end position="321"/>
    </location>
</feature>
<keyword evidence="3 5" id="KW-1133">Transmembrane helix</keyword>
<dbReference type="AlphaFoldDB" id="A0A7Z2JIF9"/>
<comment type="subcellular location">
    <subcellularLocation>
        <location evidence="1">Membrane</location>
        <topology evidence="1">Multi-pass membrane protein</topology>
    </subcellularLocation>
</comment>
<feature type="transmembrane region" description="Helical" evidence="5">
    <location>
        <begin position="7"/>
        <end position="25"/>
    </location>
</feature>
<dbReference type="PANTHER" id="PTHR11662:SF285">
    <property type="entry name" value="HEXURONATE TRANSPORTER"/>
    <property type="match status" value="1"/>
</dbReference>
<evidence type="ECO:0000313" key="8">
    <source>
        <dbReference type="Proteomes" id="UP000433577"/>
    </source>
</evidence>
<dbReference type="GO" id="GO:0016020">
    <property type="term" value="C:membrane"/>
    <property type="evidence" value="ECO:0007669"/>
    <property type="project" value="UniProtKB-SubCell"/>
</dbReference>
<keyword evidence="8" id="KW-1185">Reference proteome</keyword>
<evidence type="ECO:0000256" key="2">
    <source>
        <dbReference type="ARBA" id="ARBA00022692"/>
    </source>
</evidence>
<dbReference type="RefSeq" id="WP_158953551.1">
    <property type="nucleotide sequence ID" value="NZ_CP046914.1"/>
</dbReference>
<dbReference type="SUPFAM" id="SSF103473">
    <property type="entry name" value="MFS general substrate transporter"/>
    <property type="match status" value="1"/>
</dbReference>
<dbReference type="Gene3D" id="1.20.1250.20">
    <property type="entry name" value="MFS general substrate transporter like domains"/>
    <property type="match status" value="2"/>
</dbReference>
<feature type="domain" description="Major facilitator superfamily (MFS) profile" evidence="6">
    <location>
        <begin position="11"/>
        <end position="418"/>
    </location>
</feature>
<feature type="transmembrane region" description="Helical" evidence="5">
    <location>
        <begin position="101"/>
        <end position="123"/>
    </location>
</feature>
<evidence type="ECO:0000256" key="5">
    <source>
        <dbReference type="SAM" id="Phobius"/>
    </source>
</evidence>
<sequence length="438" mass="47118">MKKIRGLRYYIIALITAGTVLNYLARSSLSVAAPTLTHVLQVSTAQYSYVVAAFQAAYTVAQPIAGWILDHIGLRIGFALFAVAWAAANMLHALATNWQGLAVFRGLLGFSEAAIFPAGLKAISAWFPKSERSVAAGWISFGAGFGSMLAPPIMVYCILNYGWQVGFAVTGGIALVWVAAWLLFYREPERHPRMAERELAVLRSEHAASGAAASGAAARPSFRSVIRQRNFWGIAAARFLTEPAWQTFSFWIPLYLVQVRHLDLKAIAAFAWLPFLAADLGAVVGGYLASMVYRFTPVSLGASRKIVLTFGCLLMIGPGSIGLVSNAYVAILLFCFGAFAHQCLSTCLYSLTVDSFDGKDVGTATGGAGMFGYGGGTLFSLLVGYLASKVGFNPLFACLAVFDLTAAAIIWIVVRPRSDEPLERDTHATADRLERAAR</sequence>
<dbReference type="InterPro" id="IPR011701">
    <property type="entry name" value="MFS"/>
</dbReference>
<reference evidence="7 8" key="1">
    <citation type="submission" date="2019-12" db="EMBL/GenBank/DDBJ databases">
        <title>Paraburkholderia acidiphila 7Q-K02 sp. nov and Paraburkholderia acidisoli DHF22 sp. nov., two strains isolated from forest soil.</title>
        <authorList>
            <person name="Gao Z."/>
            <person name="Qiu L."/>
        </authorList>
    </citation>
    <scope>NUCLEOTIDE SEQUENCE [LARGE SCALE GENOMIC DNA]</scope>
    <source>
        <strain evidence="7 8">DHF22</strain>
    </source>
</reference>
<dbReference type="Pfam" id="PF07690">
    <property type="entry name" value="MFS_1"/>
    <property type="match status" value="1"/>
</dbReference>
<dbReference type="OrthoDB" id="8596007at2"/>